<evidence type="ECO:0000313" key="4">
    <source>
        <dbReference type="EMBL" id="TFK36833.1"/>
    </source>
</evidence>
<dbReference type="Proteomes" id="UP000308652">
    <property type="component" value="Unassembled WGS sequence"/>
</dbReference>
<evidence type="ECO:0000256" key="2">
    <source>
        <dbReference type="ARBA" id="ARBA00038334"/>
    </source>
</evidence>
<sequence length="334" mass="37765">MDSALYNSFTTSRGFVYRYYYYAPDSNVDHDIEISSTTLIFLHGFPTTSHIWRHQTAYFHEQGFSLLIPDMLGFGGTSKPTEPDAYRANLLCKDILELMNVVGAERTIVIGHGLGSKIVSRLANFYSERFLGFAFLAVPYCVPKPTSTIEHTIWSTKKMCGYELCGHSVFFAEENANEIIETHMESFFSAIFPRDPKLWVTEVAPIGALKAWLEADKRTVTLSCIAKQDKDVWHNAFAKDGLAAPLCWHKAIVDGTNADDDKLVPLEKYTIKVPVFFGAAHYDYISRSVQGIATTTQYCTNATIREFYQGHWLQVAAPAEVNRELYSWMMDIIA</sequence>
<dbReference type="InterPro" id="IPR029058">
    <property type="entry name" value="AB_hydrolase_fold"/>
</dbReference>
<reference evidence="4 5" key="1">
    <citation type="journal article" date="2019" name="Nat. Ecol. Evol.">
        <title>Megaphylogeny resolves global patterns of mushroom evolution.</title>
        <authorList>
            <person name="Varga T."/>
            <person name="Krizsan K."/>
            <person name="Foldi C."/>
            <person name="Dima B."/>
            <person name="Sanchez-Garcia M."/>
            <person name="Sanchez-Ramirez S."/>
            <person name="Szollosi G.J."/>
            <person name="Szarkandi J.G."/>
            <person name="Papp V."/>
            <person name="Albert L."/>
            <person name="Andreopoulos W."/>
            <person name="Angelini C."/>
            <person name="Antonin V."/>
            <person name="Barry K.W."/>
            <person name="Bougher N.L."/>
            <person name="Buchanan P."/>
            <person name="Buyck B."/>
            <person name="Bense V."/>
            <person name="Catcheside P."/>
            <person name="Chovatia M."/>
            <person name="Cooper J."/>
            <person name="Damon W."/>
            <person name="Desjardin D."/>
            <person name="Finy P."/>
            <person name="Geml J."/>
            <person name="Haridas S."/>
            <person name="Hughes K."/>
            <person name="Justo A."/>
            <person name="Karasinski D."/>
            <person name="Kautmanova I."/>
            <person name="Kiss B."/>
            <person name="Kocsube S."/>
            <person name="Kotiranta H."/>
            <person name="LaButti K.M."/>
            <person name="Lechner B.E."/>
            <person name="Liimatainen K."/>
            <person name="Lipzen A."/>
            <person name="Lukacs Z."/>
            <person name="Mihaltcheva S."/>
            <person name="Morgado L.N."/>
            <person name="Niskanen T."/>
            <person name="Noordeloos M.E."/>
            <person name="Ohm R.A."/>
            <person name="Ortiz-Santana B."/>
            <person name="Ovrebo C."/>
            <person name="Racz N."/>
            <person name="Riley R."/>
            <person name="Savchenko A."/>
            <person name="Shiryaev A."/>
            <person name="Soop K."/>
            <person name="Spirin V."/>
            <person name="Szebenyi C."/>
            <person name="Tomsovsky M."/>
            <person name="Tulloss R.E."/>
            <person name="Uehling J."/>
            <person name="Grigoriev I.V."/>
            <person name="Vagvolgyi C."/>
            <person name="Papp T."/>
            <person name="Martin F.M."/>
            <person name="Miettinen O."/>
            <person name="Hibbett D.S."/>
            <person name="Nagy L.G."/>
        </authorList>
    </citation>
    <scope>NUCLEOTIDE SEQUENCE [LARGE SCALE GENOMIC DNA]</scope>
    <source>
        <strain evidence="4 5">CBS 166.37</strain>
    </source>
</reference>
<evidence type="ECO:0000259" key="3">
    <source>
        <dbReference type="Pfam" id="PF00561"/>
    </source>
</evidence>
<accession>A0A5C3LWT2</accession>
<dbReference type="PANTHER" id="PTHR43329">
    <property type="entry name" value="EPOXIDE HYDROLASE"/>
    <property type="match status" value="1"/>
</dbReference>
<proteinExistence type="inferred from homology"/>
<dbReference type="STRING" id="68775.A0A5C3LWT2"/>
<gene>
    <name evidence="4" type="ORF">BDQ12DRAFT_633106</name>
</gene>
<feature type="domain" description="AB hydrolase-1" evidence="3">
    <location>
        <begin position="38"/>
        <end position="142"/>
    </location>
</feature>
<comment type="similarity">
    <text evidence="2">Belongs to the AB hydrolase superfamily. Epoxide hydrolase family.</text>
</comment>
<dbReference type="OrthoDB" id="408373at2759"/>
<keyword evidence="5" id="KW-1185">Reference proteome</keyword>
<evidence type="ECO:0000313" key="5">
    <source>
        <dbReference type="Proteomes" id="UP000308652"/>
    </source>
</evidence>
<dbReference type="SUPFAM" id="SSF53474">
    <property type="entry name" value="alpha/beta-Hydrolases"/>
    <property type="match status" value="1"/>
</dbReference>
<dbReference type="EMBL" id="ML213611">
    <property type="protein sequence ID" value="TFK36833.1"/>
    <property type="molecule type" value="Genomic_DNA"/>
</dbReference>
<name>A0A5C3LWT2_9AGAR</name>
<dbReference type="GO" id="GO:0016787">
    <property type="term" value="F:hydrolase activity"/>
    <property type="evidence" value="ECO:0007669"/>
    <property type="project" value="UniProtKB-KW"/>
</dbReference>
<dbReference type="AlphaFoldDB" id="A0A5C3LWT2"/>
<organism evidence="4 5">
    <name type="scientific">Crucibulum laeve</name>
    <dbReference type="NCBI Taxonomy" id="68775"/>
    <lineage>
        <taxon>Eukaryota</taxon>
        <taxon>Fungi</taxon>
        <taxon>Dikarya</taxon>
        <taxon>Basidiomycota</taxon>
        <taxon>Agaricomycotina</taxon>
        <taxon>Agaricomycetes</taxon>
        <taxon>Agaricomycetidae</taxon>
        <taxon>Agaricales</taxon>
        <taxon>Agaricineae</taxon>
        <taxon>Nidulariaceae</taxon>
        <taxon>Crucibulum</taxon>
    </lineage>
</organism>
<dbReference type="Gene3D" id="3.40.50.1820">
    <property type="entry name" value="alpha/beta hydrolase"/>
    <property type="match status" value="1"/>
</dbReference>
<protein>
    <submittedName>
        <fullName evidence="4">Alpha/Beta hydrolase protein</fullName>
    </submittedName>
</protein>
<evidence type="ECO:0000256" key="1">
    <source>
        <dbReference type="ARBA" id="ARBA00022801"/>
    </source>
</evidence>
<dbReference type="Pfam" id="PF00561">
    <property type="entry name" value="Abhydrolase_1"/>
    <property type="match status" value="1"/>
</dbReference>
<dbReference type="PRINTS" id="PR00412">
    <property type="entry name" value="EPOXHYDRLASE"/>
</dbReference>
<dbReference type="InterPro" id="IPR000073">
    <property type="entry name" value="AB_hydrolase_1"/>
</dbReference>
<dbReference type="InterPro" id="IPR000639">
    <property type="entry name" value="Epox_hydrolase-like"/>
</dbReference>
<keyword evidence="1 4" id="KW-0378">Hydrolase</keyword>